<sequence length="232" mass="26621">MAEDKKQKVNTILKVVVGSQAHGLADENSDWDYRGVFVVPTEDLLKIGGDPKTTSWIEGKVDDTKYEVGKFLFLATKCNPTILEVFLAPVVQKKTTAPGRELRSLFSCIWNSKGVFDAFRGYGLNQRKKFLENKDVKPQKYACAYLRTLYQGCELLNTGTFSIDMTETPIYETLKKWKRGELEVGEVMQTCFDWEKMLEIMYGKNPSKETDLNKVNDFLLSIRIENLKKEEM</sequence>
<dbReference type="EMBL" id="LAZR01036817">
    <property type="protein sequence ID" value="KKL23846.1"/>
    <property type="molecule type" value="Genomic_DNA"/>
</dbReference>
<evidence type="ECO:0000313" key="1">
    <source>
        <dbReference type="EMBL" id="KKL23846.1"/>
    </source>
</evidence>
<dbReference type="AlphaFoldDB" id="A0A0F9E1N4"/>
<proteinExistence type="predicted"/>
<protein>
    <recommendedName>
        <fullName evidence="2">Nucleotidyltransferase</fullName>
    </recommendedName>
</protein>
<accession>A0A0F9E1N4</accession>
<dbReference type="PANTHER" id="PTHR34817:SF1">
    <property type="entry name" value="NUCLEOTIDYLTRANSFERASE"/>
    <property type="match status" value="1"/>
</dbReference>
<dbReference type="PANTHER" id="PTHR34817">
    <property type="entry name" value="NUCLEOTIDYLTRANSFERASE"/>
    <property type="match status" value="1"/>
</dbReference>
<comment type="caution">
    <text evidence="1">The sequence shown here is derived from an EMBL/GenBank/DDBJ whole genome shotgun (WGS) entry which is preliminary data.</text>
</comment>
<gene>
    <name evidence="1" type="ORF">LCGC14_2421310</name>
</gene>
<dbReference type="Pfam" id="PF10127">
    <property type="entry name" value="RlaP"/>
    <property type="match status" value="1"/>
</dbReference>
<organism evidence="1">
    <name type="scientific">marine sediment metagenome</name>
    <dbReference type="NCBI Taxonomy" id="412755"/>
    <lineage>
        <taxon>unclassified sequences</taxon>
        <taxon>metagenomes</taxon>
        <taxon>ecological metagenomes</taxon>
    </lineage>
</organism>
<dbReference type="InterPro" id="IPR018775">
    <property type="entry name" value="RlaP"/>
</dbReference>
<reference evidence="1" key="1">
    <citation type="journal article" date="2015" name="Nature">
        <title>Complex archaea that bridge the gap between prokaryotes and eukaryotes.</title>
        <authorList>
            <person name="Spang A."/>
            <person name="Saw J.H."/>
            <person name="Jorgensen S.L."/>
            <person name="Zaremba-Niedzwiedzka K."/>
            <person name="Martijn J."/>
            <person name="Lind A.E."/>
            <person name="van Eijk R."/>
            <person name="Schleper C."/>
            <person name="Guy L."/>
            <person name="Ettema T.J."/>
        </authorList>
    </citation>
    <scope>NUCLEOTIDE SEQUENCE</scope>
</reference>
<evidence type="ECO:0008006" key="2">
    <source>
        <dbReference type="Google" id="ProtNLM"/>
    </source>
</evidence>
<name>A0A0F9E1N4_9ZZZZ</name>